<comment type="caution">
    <text evidence="2">The sequence shown here is derived from an EMBL/GenBank/DDBJ whole genome shotgun (WGS) entry which is preliminary data.</text>
</comment>
<organism evidence="2 3">
    <name type="scientific">Triparma verrucosa</name>
    <dbReference type="NCBI Taxonomy" id="1606542"/>
    <lineage>
        <taxon>Eukaryota</taxon>
        <taxon>Sar</taxon>
        <taxon>Stramenopiles</taxon>
        <taxon>Ochrophyta</taxon>
        <taxon>Bolidophyceae</taxon>
        <taxon>Parmales</taxon>
        <taxon>Triparmaceae</taxon>
        <taxon>Triparma</taxon>
    </lineage>
</organism>
<sequence length="786" mass="87181">MAISFVMKPCRKDLTYLAFLYIQYFSFTFGADILTLIGRDGTTNYLIAASIVRSIFWLFLFKFSVYVRSRVAALPPQLLSDFLSTAVFKSGFLLGLAQLAFLMFASIQCNETVRLDSKPWSECNRTLFSQTSLGVIVNLMVVVQICSIVVPPNIMAIHELSVERIIMCNLNMTEGVQLFFLFIAAGSNLFLLGNFGAEGDFGNPGERNFFWVVMLSGITSFAVVIFWKAWNIRSEMLAQHGQTEADELSRRAVTATDEVNLLRGASNLWVALGFLLSVIEAALCYIAAARLDMFFVTLSTGTMPIVIITYCVGFLCQPCKTDAKTMWFLNLYFLVPTWVSEAAWFWWAVKTDDWVSMIIHVLRGVAWTGLHVGAMRLRAAVAGLPPADLQKFLIDTIFKGAAGTMVSVLFVSFRTTKCVFEENFVSCSNTASSAGYVCLFLLMWWFQKIVQASIKYEWRQHLALTVEKLAHLEIGWRRQAQAALMTLTGLSGLLLFSTMDAKSSDYRLIRAVGLVGCFCGFFSISIEIFSTHKFKENSQISNRTRSGAMSSGSEDDKKVEECSAAYIVVCFLLTLLNVILWTCYAITLESHWWMVANSIWAVVVTSYILSIFMKPKREDTLFEAISCLASEGFDSRLCENSASATKFLSLNLICLTLKSLLNKATPKFVQRAMILSYEDLARVNLKFLQKIQGTLFAVTAMCSLFLFSVVGVEAEPNEGVYLAGQVGAICIGVAVLIDVKLMLGVLKGAGTTEVEGQAEQEHSEVDPAKRFSASHISDGLALGAVV</sequence>
<feature type="transmembrane region" description="Helical" evidence="1">
    <location>
        <begin position="43"/>
        <end position="65"/>
    </location>
</feature>
<feature type="transmembrane region" description="Helical" evidence="1">
    <location>
        <begin position="392"/>
        <end position="413"/>
    </location>
</feature>
<feature type="transmembrane region" description="Helical" evidence="1">
    <location>
        <begin position="433"/>
        <end position="450"/>
    </location>
</feature>
<feature type="transmembrane region" description="Helical" evidence="1">
    <location>
        <begin position="209"/>
        <end position="227"/>
    </location>
</feature>
<dbReference type="Gene3D" id="1.20.1280.290">
    <property type="match status" value="1"/>
</dbReference>
<reference evidence="3" key="1">
    <citation type="journal article" date="2023" name="Commun. Biol.">
        <title>Genome analysis of Parmales, the sister group of diatoms, reveals the evolutionary specialization of diatoms from phago-mixotrophs to photoautotrophs.</title>
        <authorList>
            <person name="Ban H."/>
            <person name="Sato S."/>
            <person name="Yoshikawa S."/>
            <person name="Yamada K."/>
            <person name="Nakamura Y."/>
            <person name="Ichinomiya M."/>
            <person name="Sato N."/>
            <person name="Blanc-Mathieu R."/>
            <person name="Endo H."/>
            <person name="Kuwata A."/>
            <person name="Ogata H."/>
        </authorList>
    </citation>
    <scope>NUCLEOTIDE SEQUENCE [LARGE SCALE GENOMIC DNA]</scope>
    <source>
        <strain evidence="3">NIES 3699</strain>
    </source>
</reference>
<feature type="transmembrane region" description="Helical" evidence="1">
    <location>
        <begin position="593"/>
        <end position="612"/>
    </location>
</feature>
<proteinExistence type="predicted"/>
<feature type="transmembrane region" description="Helical" evidence="1">
    <location>
        <begin position="564"/>
        <end position="587"/>
    </location>
</feature>
<feature type="transmembrane region" description="Helical" evidence="1">
    <location>
        <begin position="294"/>
        <end position="315"/>
    </location>
</feature>
<keyword evidence="1" id="KW-0812">Transmembrane</keyword>
<evidence type="ECO:0000256" key="1">
    <source>
        <dbReference type="SAM" id="Phobius"/>
    </source>
</evidence>
<accession>A0A9W7BTB9</accession>
<protein>
    <submittedName>
        <fullName evidence="2">Uncharacterized protein</fullName>
    </submittedName>
</protein>
<feature type="transmembrane region" description="Helical" evidence="1">
    <location>
        <begin position="695"/>
        <end position="714"/>
    </location>
</feature>
<evidence type="ECO:0000313" key="3">
    <source>
        <dbReference type="Proteomes" id="UP001165160"/>
    </source>
</evidence>
<feature type="transmembrane region" description="Helical" evidence="1">
    <location>
        <begin position="86"/>
        <end position="107"/>
    </location>
</feature>
<gene>
    <name evidence="2" type="ORF">TrVE_jg8491</name>
</gene>
<feature type="transmembrane region" description="Helical" evidence="1">
    <location>
        <begin position="14"/>
        <end position="37"/>
    </location>
</feature>
<dbReference type="EMBL" id="BRXX01000135">
    <property type="protein sequence ID" value="GMH93144.1"/>
    <property type="molecule type" value="Genomic_DNA"/>
</dbReference>
<feature type="transmembrane region" description="Helical" evidence="1">
    <location>
        <begin position="178"/>
        <end position="197"/>
    </location>
</feature>
<feature type="transmembrane region" description="Helical" evidence="1">
    <location>
        <begin position="268"/>
        <end position="288"/>
    </location>
</feature>
<dbReference type="Proteomes" id="UP001165160">
    <property type="component" value="Unassembled WGS sequence"/>
</dbReference>
<feature type="transmembrane region" description="Helical" evidence="1">
    <location>
        <begin position="327"/>
        <end position="348"/>
    </location>
</feature>
<keyword evidence="3" id="KW-1185">Reference proteome</keyword>
<keyword evidence="1" id="KW-0472">Membrane</keyword>
<keyword evidence="1" id="KW-1133">Transmembrane helix</keyword>
<name>A0A9W7BTB9_9STRA</name>
<feature type="transmembrane region" description="Helical" evidence="1">
    <location>
        <begin position="511"/>
        <end position="529"/>
    </location>
</feature>
<feature type="transmembrane region" description="Helical" evidence="1">
    <location>
        <begin position="127"/>
        <end position="157"/>
    </location>
</feature>
<evidence type="ECO:0000313" key="2">
    <source>
        <dbReference type="EMBL" id="GMH93144.1"/>
    </source>
</evidence>
<dbReference type="AlphaFoldDB" id="A0A9W7BTB9"/>
<feature type="transmembrane region" description="Helical" evidence="1">
    <location>
        <begin position="720"/>
        <end position="737"/>
    </location>
</feature>